<keyword evidence="2" id="KW-1185">Reference proteome</keyword>
<sequence length="42" mass="4635">MSLFTPEVASRKYAYRRVLAAVKLHLATVLVLSGSTIKVKLC</sequence>
<reference evidence="1 2" key="1">
    <citation type="journal article" date="2008" name="PLoS ONE">
        <title>Environmental adaptation: genomic analysis of the piezotolerant and psychrotolerant deep-sea iron reducing bacterium Shewanella piezotolerans WP3.</title>
        <authorList>
            <person name="Wang F."/>
            <person name="Wang J."/>
            <person name="Jian H."/>
            <person name="Zhang B."/>
            <person name="Li S."/>
            <person name="Wang F."/>
            <person name="Zeng X."/>
            <person name="Gao L."/>
            <person name="Bartlett D.H."/>
            <person name="Yu J."/>
            <person name="Hu S."/>
            <person name="Xiao X."/>
        </authorList>
    </citation>
    <scope>NUCLEOTIDE SEQUENCE [LARGE SCALE GENOMIC DNA]</scope>
    <source>
        <strain evidence="2">WP3 / JCM 13877</strain>
    </source>
</reference>
<name>B8CIG9_SHEPW</name>
<organism evidence="1 2">
    <name type="scientific">Shewanella piezotolerans (strain WP3 / JCM 13877)</name>
    <dbReference type="NCBI Taxonomy" id="225849"/>
    <lineage>
        <taxon>Bacteria</taxon>
        <taxon>Pseudomonadati</taxon>
        <taxon>Pseudomonadota</taxon>
        <taxon>Gammaproteobacteria</taxon>
        <taxon>Alteromonadales</taxon>
        <taxon>Shewanellaceae</taxon>
        <taxon>Shewanella</taxon>
    </lineage>
</organism>
<accession>B8CIG9</accession>
<proteinExistence type="predicted"/>
<dbReference type="AlphaFoldDB" id="B8CIG9"/>
<dbReference type="EMBL" id="CP000472">
    <property type="protein sequence ID" value="ACJ27445.1"/>
    <property type="molecule type" value="Genomic_DNA"/>
</dbReference>
<dbReference type="HOGENOM" id="CLU_3257768_0_0_6"/>
<evidence type="ECO:0000313" key="2">
    <source>
        <dbReference type="Proteomes" id="UP000000753"/>
    </source>
</evidence>
<dbReference type="KEGG" id="swp:swp_0623"/>
<dbReference type="STRING" id="225849.swp_0623"/>
<gene>
    <name evidence="1" type="ordered locus">swp_0623</name>
</gene>
<evidence type="ECO:0000313" key="1">
    <source>
        <dbReference type="EMBL" id="ACJ27445.1"/>
    </source>
</evidence>
<dbReference type="Proteomes" id="UP000000753">
    <property type="component" value="Chromosome"/>
</dbReference>
<protein>
    <submittedName>
        <fullName evidence="1">Uncharacterized protein</fullName>
    </submittedName>
</protein>